<protein>
    <submittedName>
        <fullName evidence="2">Uncharacterized protein</fullName>
    </submittedName>
</protein>
<accession>A9FIX0</accession>
<dbReference type="STRING" id="448385.sce1737"/>
<feature type="region of interest" description="Disordered" evidence="1">
    <location>
        <begin position="1"/>
        <end position="20"/>
    </location>
</feature>
<proteinExistence type="predicted"/>
<evidence type="ECO:0000256" key="1">
    <source>
        <dbReference type="SAM" id="MobiDB-lite"/>
    </source>
</evidence>
<dbReference type="HOGENOM" id="CLU_2652561_0_0_7"/>
<dbReference type="EMBL" id="AM746676">
    <property type="protein sequence ID" value="CAN91896.1"/>
    <property type="molecule type" value="Genomic_DNA"/>
</dbReference>
<dbReference type="AlphaFoldDB" id="A9FIX0"/>
<sequence>MYNQPCTASKRVEEESRRKPRRAVLGGMDVGDVADIADVAGARDAGASCIGRQDGCNVDGRSWWIYLTRISGPRRT</sequence>
<organism evidence="2 3">
    <name type="scientific">Sorangium cellulosum (strain So ce56)</name>
    <name type="common">Polyangium cellulosum (strain So ce56)</name>
    <dbReference type="NCBI Taxonomy" id="448385"/>
    <lineage>
        <taxon>Bacteria</taxon>
        <taxon>Pseudomonadati</taxon>
        <taxon>Myxococcota</taxon>
        <taxon>Polyangia</taxon>
        <taxon>Polyangiales</taxon>
        <taxon>Polyangiaceae</taxon>
        <taxon>Sorangium</taxon>
    </lineage>
</organism>
<gene>
    <name evidence="2" type="ordered locus">sce1737</name>
</gene>
<dbReference type="KEGG" id="scl:sce1737"/>
<keyword evidence="3" id="KW-1185">Reference proteome</keyword>
<reference evidence="2 3" key="1">
    <citation type="journal article" date="2007" name="Nat. Biotechnol.">
        <title>Complete genome sequence of the myxobacterium Sorangium cellulosum.</title>
        <authorList>
            <person name="Schneiker S."/>
            <person name="Perlova O."/>
            <person name="Kaiser O."/>
            <person name="Gerth K."/>
            <person name="Alici A."/>
            <person name="Altmeyer M.O."/>
            <person name="Bartels D."/>
            <person name="Bekel T."/>
            <person name="Beyer S."/>
            <person name="Bode E."/>
            <person name="Bode H.B."/>
            <person name="Bolten C.J."/>
            <person name="Choudhuri J.V."/>
            <person name="Doss S."/>
            <person name="Elnakady Y.A."/>
            <person name="Frank B."/>
            <person name="Gaigalat L."/>
            <person name="Goesmann A."/>
            <person name="Groeger C."/>
            <person name="Gross F."/>
            <person name="Jelsbak L."/>
            <person name="Jelsbak L."/>
            <person name="Kalinowski J."/>
            <person name="Kegler C."/>
            <person name="Knauber T."/>
            <person name="Konietzny S."/>
            <person name="Kopp M."/>
            <person name="Krause L."/>
            <person name="Krug D."/>
            <person name="Linke B."/>
            <person name="Mahmud T."/>
            <person name="Martinez-Arias R."/>
            <person name="McHardy A.C."/>
            <person name="Merai M."/>
            <person name="Meyer F."/>
            <person name="Mormann S."/>
            <person name="Munoz-Dorado J."/>
            <person name="Perez J."/>
            <person name="Pradella S."/>
            <person name="Rachid S."/>
            <person name="Raddatz G."/>
            <person name="Rosenau F."/>
            <person name="Rueckert C."/>
            <person name="Sasse F."/>
            <person name="Scharfe M."/>
            <person name="Schuster S.C."/>
            <person name="Suen G."/>
            <person name="Treuner-Lange A."/>
            <person name="Velicer G.J."/>
            <person name="Vorholter F.-J."/>
            <person name="Weissman K.J."/>
            <person name="Welch R.D."/>
            <person name="Wenzel S.C."/>
            <person name="Whitworth D.E."/>
            <person name="Wilhelm S."/>
            <person name="Wittmann C."/>
            <person name="Bloecker H."/>
            <person name="Puehler A."/>
            <person name="Mueller R."/>
        </authorList>
    </citation>
    <scope>NUCLEOTIDE SEQUENCE [LARGE SCALE GENOMIC DNA]</scope>
    <source>
        <strain evidence="3">So ce56</strain>
    </source>
</reference>
<evidence type="ECO:0000313" key="3">
    <source>
        <dbReference type="Proteomes" id="UP000002139"/>
    </source>
</evidence>
<name>A9FIX0_SORC5</name>
<dbReference type="Proteomes" id="UP000002139">
    <property type="component" value="Chromosome"/>
</dbReference>
<evidence type="ECO:0000313" key="2">
    <source>
        <dbReference type="EMBL" id="CAN91896.1"/>
    </source>
</evidence>